<dbReference type="InterPro" id="IPR036291">
    <property type="entry name" value="NAD(P)-bd_dom_sf"/>
</dbReference>
<dbReference type="EMBL" id="NXIF01000088">
    <property type="protein sequence ID" value="PKI79658.1"/>
    <property type="molecule type" value="Genomic_DNA"/>
</dbReference>
<reference evidence="3 4" key="1">
    <citation type="submission" date="2017-09" db="EMBL/GenBank/DDBJ databases">
        <title>Genomics of the genus Arcobacter.</title>
        <authorList>
            <person name="Perez-Cataluna A."/>
            <person name="Figueras M.J."/>
            <person name="Salas-Masso N."/>
        </authorList>
    </citation>
    <scope>NUCLEOTIDE SEQUENCE [LARGE SCALE GENOMIC DNA]</scope>
    <source>
        <strain evidence="3 4">DSM 18005</strain>
    </source>
</reference>
<evidence type="ECO:0000259" key="2">
    <source>
        <dbReference type="Pfam" id="PF01370"/>
    </source>
</evidence>
<proteinExistence type="inferred from homology"/>
<dbReference type="InterPro" id="IPR001509">
    <property type="entry name" value="Epimerase_deHydtase"/>
</dbReference>
<dbReference type="RefSeq" id="WP_101185962.1">
    <property type="nucleotide sequence ID" value="NZ_CP031218.1"/>
</dbReference>
<feature type="domain" description="NAD-dependent epimerase/dehydratase" evidence="2">
    <location>
        <begin position="5"/>
        <end position="217"/>
    </location>
</feature>
<dbReference type="Proteomes" id="UP000233248">
    <property type="component" value="Unassembled WGS sequence"/>
</dbReference>
<accession>A0A2N1IZD3</accession>
<dbReference type="AlphaFoldDB" id="A0A2N1IZD3"/>
<dbReference type="Gene3D" id="3.40.50.720">
    <property type="entry name" value="NAD(P)-binding Rossmann-like Domain"/>
    <property type="match status" value="1"/>
</dbReference>
<organism evidence="3 4">
    <name type="scientific">Malaciobacter halophilus</name>
    <dbReference type="NCBI Taxonomy" id="197482"/>
    <lineage>
        <taxon>Bacteria</taxon>
        <taxon>Pseudomonadati</taxon>
        <taxon>Campylobacterota</taxon>
        <taxon>Epsilonproteobacteria</taxon>
        <taxon>Campylobacterales</taxon>
        <taxon>Arcobacteraceae</taxon>
        <taxon>Malaciobacter</taxon>
    </lineage>
</organism>
<protein>
    <submittedName>
        <fullName evidence="3">ADP-L-glycero-D-manno-heptose-6-epimerase</fullName>
    </submittedName>
</protein>
<dbReference type="PANTHER" id="PTHR43000">
    <property type="entry name" value="DTDP-D-GLUCOSE 4,6-DEHYDRATASE-RELATED"/>
    <property type="match status" value="1"/>
</dbReference>
<evidence type="ECO:0000256" key="1">
    <source>
        <dbReference type="ARBA" id="ARBA00007637"/>
    </source>
</evidence>
<dbReference type="SUPFAM" id="SSF51735">
    <property type="entry name" value="NAD(P)-binding Rossmann-fold domains"/>
    <property type="match status" value="1"/>
</dbReference>
<dbReference type="Pfam" id="PF01370">
    <property type="entry name" value="Epimerase"/>
    <property type="match status" value="1"/>
</dbReference>
<comment type="caution">
    <text evidence="3">The sequence shown here is derived from an EMBL/GenBank/DDBJ whole genome shotgun (WGS) entry which is preliminary data.</text>
</comment>
<evidence type="ECO:0000313" key="3">
    <source>
        <dbReference type="EMBL" id="PKI79658.1"/>
    </source>
</evidence>
<name>A0A2N1IZD3_9BACT</name>
<keyword evidence="4" id="KW-1185">Reference proteome</keyword>
<dbReference type="KEGG" id="ahs:AHALO_1264"/>
<gene>
    <name evidence="3" type="ORF">CP960_13375</name>
</gene>
<comment type="similarity">
    <text evidence="1">Belongs to the NAD(P)-dependent epimerase/dehydratase family.</text>
</comment>
<dbReference type="OrthoDB" id="9802815at2"/>
<sequence>MKKKILITGGAGFIGSHLCEFLSKDCTLEVFSLDNYSTGSEENHFNNVNYIKGNTKDIDKLIDFDIDIVYHLGEYSRVEQSFEDTKVVWESNKNGTFAVLEFVRKRKCKLLYAGSSTKFGDGGLGRSASPYAWTKASNTELVRNYGNWFNIDYAIVYFYNVYGKREISKGKYATLIGIFKEKMKNNSPLPVVSPGTQIRNFTHIDDIIKGLILVGNFGYGDEYGIGNKKSYSVLEVAKMFKDDIQMLSQRKGNRMSSVINTKKIESLGWSAQVDLSSYINTLRENNWEDL</sequence>
<evidence type="ECO:0000313" key="4">
    <source>
        <dbReference type="Proteomes" id="UP000233248"/>
    </source>
</evidence>